<organism evidence="1 2">
    <name type="scientific">Pedobacter westerhofensis</name>
    <dbReference type="NCBI Taxonomy" id="425512"/>
    <lineage>
        <taxon>Bacteria</taxon>
        <taxon>Pseudomonadati</taxon>
        <taxon>Bacteroidota</taxon>
        <taxon>Sphingobacteriia</taxon>
        <taxon>Sphingobacteriales</taxon>
        <taxon>Sphingobacteriaceae</taxon>
        <taxon>Pedobacter</taxon>
    </lineage>
</organism>
<evidence type="ECO:0000313" key="2">
    <source>
        <dbReference type="Proteomes" id="UP000320300"/>
    </source>
</evidence>
<protein>
    <submittedName>
        <fullName evidence="1">Uncharacterized protein</fullName>
    </submittedName>
</protein>
<evidence type="ECO:0000313" key="1">
    <source>
        <dbReference type="EMBL" id="SMO88277.1"/>
    </source>
</evidence>
<dbReference type="AlphaFoldDB" id="A0A521EWJ2"/>
<accession>A0A521EWJ2</accession>
<reference evidence="1 2" key="1">
    <citation type="submission" date="2017-05" db="EMBL/GenBank/DDBJ databases">
        <authorList>
            <person name="Varghese N."/>
            <person name="Submissions S."/>
        </authorList>
    </citation>
    <scope>NUCLEOTIDE SEQUENCE [LARGE SCALE GENOMIC DNA]</scope>
    <source>
        <strain evidence="1 2">DSM 19036</strain>
    </source>
</reference>
<name>A0A521EWJ2_9SPHI</name>
<sequence length="89" mass="10502">MEAIDLQKLHLSFFSVINNLEMEYSFYFCLSSVQKGLDHIESIYDHFKLDQETLEFNFKLNSDLPDAIRQVILNTHQQIFFGAEALQNR</sequence>
<dbReference type="OrthoDB" id="769565at2"/>
<dbReference type="RefSeq" id="WP_142529632.1">
    <property type="nucleotide sequence ID" value="NZ_CBCSJO010000009.1"/>
</dbReference>
<dbReference type="EMBL" id="FXTN01000009">
    <property type="protein sequence ID" value="SMO88277.1"/>
    <property type="molecule type" value="Genomic_DNA"/>
</dbReference>
<proteinExistence type="predicted"/>
<dbReference type="Proteomes" id="UP000320300">
    <property type="component" value="Unassembled WGS sequence"/>
</dbReference>
<keyword evidence="2" id="KW-1185">Reference proteome</keyword>
<gene>
    <name evidence="1" type="ORF">SAMN06265348_109221</name>
</gene>